<evidence type="ECO:0000256" key="7">
    <source>
        <dbReference type="ARBA" id="ARBA00023077"/>
    </source>
</evidence>
<dbReference type="EMBL" id="JAPHQB010000002">
    <property type="protein sequence ID" value="MCX2800529.1"/>
    <property type="molecule type" value="Genomic_DNA"/>
</dbReference>
<dbReference type="InterPro" id="IPR037066">
    <property type="entry name" value="Plug_dom_sf"/>
</dbReference>
<dbReference type="PROSITE" id="PS00430">
    <property type="entry name" value="TONB_DEPENDENT_REC_1"/>
    <property type="match status" value="1"/>
</dbReference>
<dbReference type="PROSITE" id="PS52016">
    <property type="entry name" value="TONB_DEPENDENT_REC_3"/>
    <property type="match status" value="1"/>
</dbReference>
<evidence type="ECO:0000259" key="15">
    <source>
        <dbReference type="Pfam" id="PF00593"/>
    </source>
</evidence>
<dbReference type="Proteomes" id="UP001209730">
    <property type="component" value="Unassembled WGS sequence"/>
</dbReference>
<feature type="short sequence motif" description="TonB box" evidence="11">
    <location>
        <begin position="33"/>
        <end position="39"/>
    </location>
</feature>
<gene>
    <name evidence="17" type="ORF">OQJ68_01875</name>
</gene>
<keyword evidence="2 10" id="KW-0813">Transport</keyword>
<proteinExistence type="inferred from homology"/>
<dbReference type="PANTHER" id="PTHR30069">
    <property type="entry name" value="TONB-DEPENDENT OUTER MEMBRANE RECEPTOR"/>
    <property type="match status" value="1"/>
</dbReference>
<evidence type="ECO:0000256" key="12">
    <source>
        <dbReference type="PROSITE-ProRule" id="PRU10144"/>
    </source>
</evidence>
<dbReference type="CDD" id="cd01347">
    <property type="entry name" value="ligand_gated_channel"/>
    <property type="match status" value="1"/>
</dbReference>
<dbReference type="GO" id="GO:0009279">
    <property type="term" value="C:cell outer membrane"/>
    <property type="evidence" value="ECO:0007669"/>
    <property type="project" value="UniProtKB-SubCell"/>
</dbReference>
<feature type="domain" description="TonB-dependent receptor-like beta-barrel" evidence="15">
    <location>
        <begin position="240"/>
        <end position="612"/>
    </location>
</feature>
<dbReference type="GO" id="GO:0044718">
    <property type="term" value="P:siderophore transmembrane transport"/>
    <property type="evidence" value="ECO:0007669"/>
    <property type="project" value="TreeGrafter"/>
</dbReference>
<evidence type="ECO:0000256" key="11">
    <source>
        <dbReference type="PROSITE-ProRule" id="PRU10143"/>
    </source>
</evidence>
<comment type="subcellular location">
    <subcellularLocation>
        <location evidence="1 10">Cell outer membrane</location>
        <topology evidence="1 10">Multi-pass membrane protein</topology>
    </subcellularLocation>
</comment>
<evidence type="ECO:0000313" key="18">
    <source>
        <dbReference type="Proteomes" id="UP001209730"/>
    </source>
</evidence>
<keyword evidence="9 10" id="KW-0998">Cell outer membrane</keyword>
<evidence type="ECO:0000313" key="17">
    <source>
        <dbReference type="EMBL" id="MCX2800529.1"/>
    </source>
</evidence>
<evidence type="ECO:0000256" key="14">
    <source>
        <dbReference type="SAM" id="SignalP"/>
    </source>
</evidence>
<evidence type="ECO:0000256" key="10">
    <source>
        <dbReference type="PROSITE-ProRule" id="PRU01360"/>
    </source>
</evidence>
<keyword evidence="6" id="KW-0406">Ion transport</keyword>
<name>A0AB35HTE9_MICTH</name>
<dbReference type="AlphaFoldDB" id="A0AB35HTE9"/>
<comment type="similarity">
    <text evidence="10 13">Belongs to the TonB-dependent receptor family.</text>
</comment>
<evidence type="ECO:0000256" key="3">
    <source>
        <dbReference type="ARBA" id="ARBA00022452"/>
    </source>
</evidence>
<feature type="domain" description="TonB-dependent receptor plug" evidence="16">
    <location>
        <begin position="45"/>
        <end position="153"/>
    </location>
</feature>
<dbReference type="InterPro" id="IPR000531">
    <property type="entry name" value="Beta-barrel_TonB"/>
</dbReference>
<evidence type="ECO:0000256" key="1">
    <source>
        <dbReference type="ARBA" id="ARBA00004571"/>
    </source>
</evidence>
<feature type="short sequence motif" description="TonB C-terminal box" evidence="12">
    <location>
        <begin position="624"/>
        <end position="641"/>
    </location>
</feature>
<dbReference type="Gene3D" id="2.40.170.20">
    <property type="entry name" value="TonB-dependent receptor, beta-barrel domain"/>
    <property type="match status" value="1"/>
</dbReference>
<feature type="chain" id="PRO_5044339254" evidence="14">
    <location>
        <begin position="26"/>
        <end position="641"/>
    </location>
</feature>
<reference evidence="17" key="1">
    <citation type="submission" date="2022-11" db="EMBL/GenBank/DDBJ databases">
        <title>Chitin-degrading and fungicidal potential of chitinolytic bacterial strains from marine environment of the Pacific Ocean regions.</title>
        <authorList>
            <person name="Pentekhina I."/>
            <person name="Nedashkovskaya O."/>
            <person name="Seitkalieva A."/>
            <person name="Podvolotskaya A."/>
            <person name="Tekutyeva L."/>
            <person name="Balabanova L."/>
        </authorList>
    </citation>
    <scope>NUCLEOTIDE SEQUENCE</scope>
    <source>
        <strain evidence="17">KMM 6838</strain>
    </source>
</reference>
<dbReference type="PROSITE" id="PS01156">
    <property type="entry name" value="TONB_DEPENDENT_REC_2"/>
    <property type="match status" value="1"/>
</dbReference>
<accession>A0AB35HTE9</accession>
<dbReference type="PANTHER" id="PTHR30069:SF53">
    <property type="entry name" value="COLICIN I RECEPTOR-RELATED"/>
    <property type="match status" value="1"/>
</dbReference>
<keyword evidence="8 10" id="KW-0472">Membrane</keyword>
<keyword evidence="4 10" id="KW-0812">Transmembrane</keyword>
<keyword evidence="17" id="KW-0675">Receptor</keyword>
<dbReference type="Gene3D" id="2.170.130.10">
    <property type="entry name" value="TonB-dependent receptor, plug domain"/>
    <property type="match status" value="1"/>
</dbReference>
<dbReference type="InterPro" id="IPR012910">
    <property type="entry name" value="Plug_dom"/>
</dbReference>
<keyword evidence="3 10" id="KW-1134">Transmembrane beta strand</keyword>
<evidence type="ECO:0000259" key="16">
    <source>
        <dbReference type="Pfam" id="PF07715"/>
    </source>
</evidence>
<dbReference type="Pfam" id="PF07715">
    <property type="entry name" value="Plug"/>
    <property type="match status" value="1"/>
</dbReference>
<dbReference type="InterPro" id="IPR036942">
    <property type="entry name" value="Beta-barrel_TonB_sf"/>
</dbReference>
<dbReference type="GO" id="GO:0015344">
    <property type="term" value="F:siderophore uptake transmembrane transporter activity"/>
    <property type="evidence" value="ECO:0007669"/>
    <property type="project" value="TreeGrafter"/>
</dbReference>
<dbReference type="Pfam" id="PF00593">
    <property type="entry name" value="TonB_dep_Rec_b-barrel"/>
    <property type="match status" value="1"/>
</dbReference>
<keyword evidence="5 14" id="KW-0732">Signal</keyword>
<protein>
    <submittedName>
        <fullName evidence="17">TonB-dependent receptor</fullName>
    </submittedName>
</protein>
<feature type="signal peptide" evidence="14">
    <location>
        <begin position="1"/>
        <end position="25"/>
    </location>
</feature>
<evidence type="ECO:0000256" key="4">
    <source>
        <dbReference type="ARBA" id="ARBA00022692"/>
    </source>
</evidence>
<evidence type="ECO:0000256" key="5">
    <source>
        <dbReference type="ARBA" id="ARBA00022729"/>
    </source>
</evidence>
<sequence length="641" mass="71492">MNKSIFLLLPVSLSVLGICAETAHAVEASGLETIVVTASRQESKLVDAPASISVVTADELNRIDAEDLADALTAQTGVTVTSVGQTRRGISIRGMPVEHTLYLVDGRRISSSNSVIAHSDYELSWLPQSAIERIEMVRGPMSSLYGADALGGVVNIITREPGDSYHGEVTASLTNLDQSGGNTNQATFYHSGPLIAETLAFTLAGQYFQRDNLPMEDNEAISEIEGRESKAAQGSLLWTPRDGQKLRFTYSRNDDERERDVASYSNGYTSIDDIEREQFALSYYGDWQWGHARINAYQAELKRKNLRTNGVSATRPQALKDHIIDGHLGLPLASGHYLSIGGQLRDEKLFDTESSAIGESSATHKSLFLQDEWRLSAPLKIVSGLGIDSHEDYGQVINPRLYAVYHLNDSWTLKGGYGEGFKAPSLTELSGEFRVLAAGGMFWVEGNPDLEPERSTTYELSFEYTRNVWFIATRIYENQLENLVQTVCYADCGLRGIERRSYQNVSESLIRGLELELSRKLTDTLHVDINHTYLETEDLDSGEPLEERPQYISNLILTWSPLDSAQLRWRAEFVGKQYVGSERYAPKYDLHHIDVDIELTPSLTLYSGVENIFDERLLDSSDLYSLAEPGREIRLGMRAKF</sequence>
<comment type="caution">
    <text evidence="17">The sequence shown here is derived from an EMBL/GenBank/DDBJ whole genome shotgun (WGS) entry which is preliminary data.</text>
</comment>
<keyword evidence="7 11" id="KW-0798">TonB box</keyword>
<dbReference type="InterPro" id="IPR039426">
    <property type="entry name" value="TonB-dep_rcpt-like"/>
</dbReference>
<evidence type="ECO:0000256" key="13">
    <source>
        <dbReference type="RuleBase" id="RU003357"/>
    </source>
</evidence>
<organism evidence="17 18">
    <name type="scientific">Microbulbifer thermotolerans</name>
    <dbReference type="NCBI Taxonomy" id="252514"/>
    <lineage>
        <taxon>Bacteria</taxon>
        <taxon>Pseudomonadati</taxon>
        <taxon>Pseudomonadota</taxon>
        <taxon>Gammaproteobacteria</taxon>
        <taxon>Cellvibrionales</taxon>
        <taxon>Microbulbiferaceae</taxon>
        <taxon>Microbulbifer</taxon>
    </lineage>
</organism>
<evidence type="ECO:0000256" key="9">
    <source>
        <dbReference type="ARBA" id="ARBA00023237"/>
    </source>
</evidence>
<evidence type="ECO:0000256" key="6">
    <source>
        <dbReference type="ARBA" id="ARBA00023065"/>
    </source>
</evidence>
<evidence type="ECO:0000256" key="8">
    <source>
        <dbReference type="ARBA" id="ARBA00023136"/>
    </source>
</evidence>
<dbReference type="InterPro" id="IPR010917">
    <property type="entry name" value="TonB_rcpt_CS"/>
</dbReference>
<evidence type="ECO:0000256" key="2">
    <source>
        <dbReference type="ARBA" id="ARBA00022448"/>
    </source>
</evidence>
<dbReference type="InterPro" id="IPR010916">
    <property type="entry name" value="TonB_box_CS"/>
</dbReference>
<dbReference type="RefSeq" id="WP_083421065.1">
    <property type="nucleotide sequence ID" value="NZ_CP130317.1"/>
</dbReference>
<dbReference type="SUPFAM" id="SSF56935">
    <property type="entry name" value="Porins"/>
    <property type="match status" value="1"/>
</dbReference>